<dbReference type="GO" id="GO:0140825">
    <property type="term" value="F:lactoperoxidase activity"/>
    <property type="evidence" value="ECO:0007669"/>
    <property type="project" value="UniProtKB-EC"/>
</dbReference>
<evidence type="ECO:0000256" key="2">
    <source>
        <dbReference type="ARBA" id="ARBA00006873"/>
    </source>
</evidence>
<feature type="binding site" description="axial binding residue" evidence="15">
    <location>
        <position position="468"/>
    </location>
    <ligand>
        <name>heme b</name>
        <dbReference type="ChEBI" id="CHEBI:60344"/>
    </ligand>
    <ligandPart>
        <name>Fe</name>
        <dbReference type="ChEBI" id="CHEBI:18248"/>
    </ligandPart>
</feature>
<dbReference type="Pfam" id="PF00141">
    <property type="entry name" value="peroxidase"/>
    <property type="match status" value="1"/>
</dbReference>
<dbReference type="Gene3D" id="1.10.420.10">
    <property type="entry name" value="Peroxidase, domain 2"/>
    <property type="match status" value="1"/>
</dbReference>
<dbReference type="GO" id="GO:0020037">
    <property type="term" value="F:heme binding"/>
    <property type="evidence" value="ECO:0007669"/>
    <property type="project" value="InterPro"/>
</dbReference>
<evidence type="ECO:0000256" key="19">
    <source>
        <dbReference type="SAM" id="MobiDB-lite"/>
    </source>
</evidence>
<comment type="catalytic activity">
    <reaction evidence="1">
        <text>2 a phenolic donor + H2O2 = 2 a phenolic radical donor + 2 H2O</text>
        <dbReference type="Rhea" id="RHEA:56136"/>
        <dbReference type="ChEBI" id="CHEBI:15377"/>
        <dbReference type="ChEBI" id="CHEBI:16240"/>
        <dbReference type="ChEBI" id="CHEBI:139520"/>
        <dbReference type="ChEBI" id="CHEBI:139521"/>
        <dbReference type="EC" id="1.11.1.7"/>
    </reaction>
</comment>
<feature type="compositionally biased region" description="Acidic residues" evidence="19">
    <location>
        <begin position="194"/>
        <end position="209"/>
    </location>
</feature>
<evidence type="ECO:0000256" key="14">
    <source>
        <dbReference type="PIRSR" id="PIRSR600823-2"/>
    </source>
</evidence>
<keyword evidence="10 15" id="KW-0408">Iron</keyword>
<feature type="binding site" evidence="15">
    <location>
        <position position="351"/>
    </location>
    <ligand>
        <name>Ca(2+)</name>
        <dbReference type="ChEBI" id="CHEBI:29108"/>
        <label>1</label>
    </ligand>
</feature>
<gene>
    <name evidence="23" type="ORF">K7X08_036928</name>
</gene>
<evidence type="ECO:0000256" key="7">
    <source>
        <dbReference type="ARBA" id="ARBA00022837"/>
    </source>
</evidence>
<evidence type="ECO:0000256" key="9">
    <source>
        <dbReference type="ARBA" id="ARBA00023002"/>
    </source>
</evidence>
<evidence type="ECO:0000313" key="24">
    <source>
        <dbReference type="Proteomes" id="UP001152561"/>
    </source>
</evidence>
<evidence type="ECO:0000313" key="23">
    <source>
        <dbReference type="EMBL" id="KAJ8530093.1"/>
    </source>
</evidence>
<dbReference type="OrthoDB" id="435402at2759"/>
<dbReference type="InterPro" id="IPR010255">
    <property type="entry name" value="Haem_peroxidase_sf"/>
</dbReference>
<evidence type="ECO:0000256" key="8">
    <source>
        <dbReference type="ARBA" id="ARBA00022884"/>
    </source>
</evidence>
<dbReference type="InterPro" id="IPR012677">
    <property type="entry name" value="Nucleotide-bd_a/b_plait_sf"/>
</dbReference>
<dbReference type="SMART" id="SM00715">
    <property type="entry name" value="LA"/>
    <property type="match status" value="1"/>
</dbReference>
<feature type="active site" description="Proton acceptor" evidence="13">
    <location>
        <position position="341"/>
    </location>
</feature>
<feature type="binding site" evidence="15">
    <location>
        <position position="347"/>
    </location>
    <ligand>
        <name>Ca(2+)</name>
        <dbReference type="ChEBI" id="CHEBI:29108"/>
        <label>1</label>
    </ligand>
</feature>
<evidence type="ECO:0000256" key="1">
    <source>
        <dbReference type="ARBA" id="ARBA00000189"/>
    </source>
</evidence>
<keyword evidence="6 15" id="KW-0479">Metal-binding</keyword>
<evidence type="ECO:0000256" key="16">
    <source>
        <dbReference type="PIRSR" id="PIRSR600823-4"/>
    </source>
</evidence>
<comment type="similarity">
    <text evidence="2">Belongs to the peroxidase family. Ascorbate peroxidase subfamily.</text>
</comment>
<dbReference type="InterPro" id="IPR033905">
    <property type="entry name" value="Secretory_peroxidase"/>
</dbReference>
<comment type="caution">
    <text evidence="23">The sequence shown here is derived from an EMBL/GenBank/DDBJ whole genome shotgun (WGS) entry which is preliminary data.</text>
</comment>
<feature type="binding site" evidence="15">
    <location>
        <position position="363"/>
    </location>
    <ligand>
        <name>Ca(2+)</name>
        <dbReference type="ChEBI" id="CHEBI:29108"/>
        <label>1</label>
    </ligand>
</feature>
<feature type="disulfide bond" evidence="17">
    <location>
        <begin position="343"/>
        <end position="348"/>
    </location>
</feature>
<dbReference type="GO" id="GO:0042744">
    <property type="term" value="P:hydrogen peroxide catabolic process"/>
    <property type="evidence" value="ECO:0007669"/>
    <property type="project" value="InterPro"/>
</dbReference>
<feature type="binding site" evidence="15">
    <location>
        <position position="349"/>
    </location>
    <ligand>
        <name>Ca(2+)</name>
        <dbReference type="ChEBI" id="CHEBI:29108"/>
        <label>1</label>
    </ligand>
</feature>
<dbReference type="Pfam" id="PF05383">
    <property type="entry name" value="La"/>
    <property type="match status" value="1"/>
</dbReference>
<evidence type="ECO:0000256" key="13">
    <source>
        <dbReference type="PIRSR" id="PIRSR600823-1"/>
    </source>
</evidence>
<protein>
    <recommendedName>
        <fullName evidence="3">peroxidase</fullName>
        <ecNumber evidence="3">1.11.1.7</ecNumber>
    </recommendedName>
</protein>
<dbReference type="PROSITE" id="PS50102">
    <property type="entry name" value="RRM"/>
    <property type="match status" value="1"/>
</dbReference>
<evidence type="ECO:0000256" key="12">
    <source>
        <dbReference type="ARBA" id="ARBA00023180"/>
    </source>
</evidence>
<keyword evidence="4" id="KW-0575">Peroxidase</keyword>
<feature type="region of interest" description="Disordered" evidence="19">
    <location>
        <begin position="192"/>
        <end position="226"/>
    </location>
</feature>
<evidence type="ECO:0000256" key="17">
    <source>
        <dbReference type="PIRSR" id="PIRSR600823-5"/>
    </source>
</evidence>
<dbReference type="SUPFAM" id="SSF54928">
    <property type="entry name" value="RNA-binding domain, RBD"/>
    <property type="match status" value="1"/>
</dbReference>
<dbReference type="Proteomes" id="UP001152561">
    <property type="component" value="Unassembled WGS sequence"/>
</dbReference>
<feature type="disulfide bond" evidence="17">
    <location>
        <begin position="310"/>
        <end position="390"/>
    </location>
</feature>
<keyword evidence="7 15" id="KW-0106">Calcium</keyword>
<dbReference type="InterPro" id="IPR035979">
    <property type="entry name" value="RBD_domain_sf"/>
</dbReference>
<dbReference type="SUPFAM" id="SSF48113">
    <property type="entry name" value="Heme-dependent peroxidases"/>
    <property type="match status" value="1"/>
</dbReference>
<dbReference type="GO" id="GO:0046872">
    <property type="term" value="F:metal ion binding"/>
    <property type="evidence" value="ECO:0007669"/>
    <property type="project" value="UniProtKB-KW"/>
</dbReference>
<keyword evidence="24" id="KW-1185">Reference proteome</keyword>
<accession>A0A9Q1L691</accession>
<dbReference type="PROSITE" id="PS50961">
    <property type="entry name" value="HTH_LA"/>
    <property type="match status" value="1"/>
</dbReference>
<dbReference type="CDD" id="cd00693">
    <property type="entry name" value="secretory_peroxidase"/>
    <property type="match status" value="1"/>
</dbReference>
<feature type="binding site" evidence="14">
    <location>
        <position position="438"/>
    </location>
    <ligand>
        <name>substrate</name>
    </ligand>
</feature>
<dbReference type="Gene3D" id="1.10.520.10">
    <property type="match status" value="1"/>
</dbReference>
<dbReference type="GO" id="GO:0003723">
    <property type="term" value="F:RNA binding"/>
    <property type="evidence" value="ECO:0007669"/>
    <property type="project" value="UniProtKB-UniRule"/>
</dbReference>
<evidence type="ECO:0000259" key="20">
    <source>
        <dbReference type="PROSITE" id="PS50102"/>
    </source>
</evidence>
<feature type="domain" description="HTH La-type RNA-binding" evidence="22">
    <location>
        <begin position="1"/>
        <end position="81"/>
    </location>
</feature>
<dbReference type="FunFam" id="1.10.520.10:FF:000009">
    <property type="entry name" value="Peroxidase"/>
    <property type="match status" value="1"/>
</dbReference>
<feature type="domain" description="RRM" evidence="20">
    <location>
        <begin position="88"/>
        <end position="178"/>
    </location>
</feature>
<name>A0A9Q1L691_9SOLA</name>
<organism evidence="23 24">
    <name type="scientific">Anisodus acutangulus</name>
    <dbReference type="NCBI Taxonomy" id="402998"/>
    <lineage>
        <taxon>Eukaryota</taxon>
        <taxon>Viridiplantae</taxon>
        <taxon>Streptophyta</taxon>
        <taxon>Embryophyta</taxon>
        <taxon>Tracheophyta</taxon>
        <taxon>Spermatophyta</taxon>
        <taxon>Magnoliopsida</taxon>
        <taxon>eudicotyledons</taxon>
        <taxon>Gunneridae</taxon>
        <taxon>Pentapetalae</taxon>
        <taxon>asterids</taxon>
        <taxon>lamiids</taxon>
        <taxon>Solanales</taxon>
        <taxon>Solanaceae</taxon>
        <taxon>Solanoideae</taxon>
        <taxon>Hyoscyameae</taxon>
        <taxon>Anisodus</taxon>
    </lineage>
</organism>
<dbReference type="InterPro" id="IPR019794">
    <property type="entry name" value="Peroxidases_AS"/>
</dbReference>
<feature type="binding site" evidence="15">
    <location>
        <position position="342"/>
    </location>
    <ligand>
        <name>Ca(2+)</name>
        <dbReference type="ChEBI" id="CHEBI:29108"/>
        <label>1</label>
    </ligand>
</feature>
<feature type="domain" description="Plant heme peroxidase family profile" evidence="21">
    <location>
        <begin position="300"/>
        <end position="497"/>
    </location>
</feature>
<evidence type="ECO:0000256" key="6">
    <source>
        <dbReference type="ARBA" id="ARBA00022723"/>
    </source>
</evidence>
<dbReference type="PANTHER" id="PTHR31388:SF34">
    <property type="entry name" value="PEROXIDASE 10"/>
    <property type="match status" value="1"/>
</dbReference>
<reference evidence="24" key="1">
    <citation type="journal article" date="2023" name="Proc. Natl. Acad. Sci. U.S.A.">
        <title>Genomic and structural basis for evolution of tropane alkaloid biosynthesis.</title>
        <authorList>
            <person name="Wanga Y.-J."/>
            <person name="Taina T."/>
            <person name="Yua J.-Y."/>
            <person name="Lia J."/>
            <person name="Xua B."/>
            <person name="Chenc J."/>
            <person name="D'Auriad J.C."/>
            <person name="Huanga J.-P."/>
            <person name="Huanga S.-X."/>
        </authorList>
    </citation>
    <scope>NUCLEOTIDE SEQUENCE [LARGE SCALE GENOMIC DNA]</scope>
    <source>
        <strain evidence="24">cv. KIB-2019</strain>
    </source>
</reference>
<dbReference type="Gene3D" id="1.10.10.10">
    <property type="entry name" value="Winged helix-like DNA-binding domain superfamily/Winged helix DNA-binding domain"/>
    <property type="match status" value="1"/>
</dbReference>
<keyword evidence="8 18" id="KW-0694">RNA-binding</keyword>
<keyword evidence="9" id="KW-0560">Oxidoreductase</keyword>
<feature type="binding site" evidence="15">
    <location>
        <position position="469"/>
    </location>
    <ligand>
        <name>Ca(2+)</name>
        <dbReference type="ChEBI" id="CHEBI:29108"/>
        <label>2</label>
    </ligand>
</feature>
<evidence type="ECO:0000256" key="10">
    <source>
        <dbReference type="ARBA" id="ARBA00023004"/>
    </source>
</evidence>
<evidence type="ECO:0000256" key="5">
    <source>
        <dbReference type="ARBA" id="ARBA00022617"/>
    </source>
</evidence>
<evidence type="ECO:0000256" key="3">
    <source>
        <dbReference type="ARBA" id="ARBA00012313"/>
    </source>
</evidence>
<feature type="site" description="Transition state stabilizer" evidence="16">
    <location>
        <position position="337"/>
    </location>
</feature>
<keyword evidence="11 17" id="KW-1015">Disulfide bond</keyword>
<dbReference type="SMART" id="SM00360">
    <property type="entry name" value="RRM"/>
    <property type="match status" value="1"/>
</dbReference>
<comment type="cofactor">
    <cofactor evidence="15">
        <name>heme b</name>
        <dbReference type="ChEBI" id="CHEBI:60344"/>
    </cofactor>
    <text evidence="15">Binds 1 heme b (iron(II)-protoporphyrin IX) group per subunit.</text>
</comment>
<dbReference type="SUPFAM" id="SSF46785">
    <property type="entry name" value="Winged helix' DNA-binding domain"/>
    <property type="match status" value="1"/>
</dbReference>
<dbReference type="EMBL" id="JAJAGQ010000022">
    <property type="protein sequence ID" value="KAJ8530093.1"/>
    <property type="molecule type" value="Genomic_DNA"/>
</dbReference>
<dbReference type="InterPro" id="IPR000823">
    <property type="entry name" value="Peroxidase_pln"/>
</dbReference>
<dbReference type="Pfam" id="PF00076">
    <property type="entry name" value="RRM_1"/>
    <property type="match status" value="1"/>
</dbReference>
<feature type="region of interest" description="Disordered" evidence="19">
    <location>
        <begin position="249"/>
        <end position="268"/>
    </location>
</feature>
<dbReference type="EC" id="1.11.1.7" evidence="3"/>
<dbReference type="Gene3D" id="3.30.70.330">
    <property type="match status" value="1"/>
</dbReference>
<dbReference type="InterPro" id="IPR036388">
    <property type="entry name" value="WH-like_DNA-bd_sf"/>
</dbReference>
<feature type="binding site" evidence="15">
    <location>
        <position position="345"/>
    </location>
    <ligand>
        <name>Ca(2+)</name>
        <dbReference type="ChEBI" id="CHEBI:29108"/>
        <label>1</label>
    </ligand>
</feature>
<dbReference type="GO" id="GO:0006979">
    <property type="term" value="P:response to oxidative stress"/>
    <property type="evidence" value="ECO:0007669"/>
    <property type="project" value="InterPro"/>
</dbReference>
<keyword evidence="5" id="KW-0349">Heme</keyword>
<evidence type="ECO:0000259" key="21">
    <source>
        <dbReference type="PROSITE" id="PS50873"/>
    </source>
</evidence>
<dbReference type="PROSITE" id="PS00436">
    <property type="entry name" value="PEROXIDASE_2"/>
    <property type="match status" value="1"/>
</dbReference>
<keyword evidence="12" id="KW-0325">Glycoprotein</keyword>
<dbReference type="InterPro" id="IPR002016">
    <property type="entry name" value="Haem_peroxidase"/>
</dbReference>
<dbReference type="InterPro" id="IPR006630">
    <property type="entry name" value="La_HTH"/>
</dbReference>
<dbReference type="PRINTS" id="PR00461">
    <property type="entry name" value="PLPEROXIDASE"/>
</dbReference>
<evidence type="ECO:0000256" key="18">
    <source>
        <dbReference type="PROSITE-ProRule" id="PRU00332"/>
    </source>
</evidence>
<comment type="cofactor">
    <cofactor evidence="15">
        <name>Ca(2+)</name>
        <dbReference type="ChEBI" id="CHEBI:29108"/>
    </cofactor>
    <text evidence="15">Binds 2 calcium ions per subunit.</text>
</comment>
<evidence type="ECO:0000256" key="4">
    <source>
        <dbReference type="ARBA" id="ARBA00022559"/>
    </source>
</evidence>
<dbReference type="PROSITE" id="PS00435">
    <property type="entry name" value="PEROXIDASE_1"/>
    <property type="match status" value="1"/>
</dbReference>
<evidence type="ECO:0000256" key="11">
    <source>
        <dbReference type="ARBA" id="ARBA00023157"/>
    </source>
</evidence>
<dbReference type="PROSITE" id="PS50873">
    <property type="entry name" value="PEROXIDASE_4"/>
    <property type="match status" value="1"/>
</dbReference>
<dbReference type="InterPro" id="IPR019793">
    <property type="entry name" value="Peroxidases_heam-ligand_BS"/>
</dbReference>
<dbReference type="AlphaFoldDB" id="A0A9Q1L691"/>
<evidence type="ECO:0000256" key="15">
    <source>
        <dbReference type="PIRSR" id="PIRSR600823-3"/>
    </source>
</evidence>
<dbReference type="InterPro" id="IPR000504">
    <property type="entry name" value="RRM_dom"/>
</dbReference>
<dbReference type="PANTHER" id="PTHR31388">
    <property type="entry name" value="PEROXIDASE 72-RELATED"/>
    <property type="match status" value="1"/>
</dbReference>
<proteinExistence type="inferred from homology"/>
<dbReference type="PRINTS" id="PR00458">
    <property type="entry name" value="PEROXIDASE"/>
</dbReference>
<evidence type="ECO:0000259" key="22">
    <source>
        <dbReference type="PROSITE" id="PS50961"/>
    </source>
</evidence>
<sequence>MWDVEYQLSDMSLLANENLLRQMNKDPEGFVPISSVSATKKIKSLITNQQTLAHALLSSTKLIVSSDGKKVKRRIPFTDKDKEDLQLRTVVAENLPDDHSHHNIEKIFKVAGSVKTIRVCHPQDPNLSRARGDIGISNKLHALIEFENPEAAERAVEKLNDERNWRKGLRVRLLLRRSPKSALNSRKCEFDGHFDDEDGLPSEDSDNNVEDGVGSPKKSWNKGRGKLRMRPQIHGGRGLLAALPQCSSGSGLSEGPMRQVTKGPRMPDGTRGTPYYQYIYLIQGIHQHIFSILAPLTAGQLDYSYYERACPSLPRIVRWNVWAALRNDSRIAASLLRLHFHDCFVNGCDGSVLLDDTNDFKGEKNAAPNRNSARGYEVIDIIKADLERACPSTVSCVDILTLAAREVVGMSGGPFWPVLLGRRDGLTASEKAANEQLPSPFEPLDKIAAKFTDKGLDLKDVVVLSGAHTIGFAQCFTFKTQEETFQLSKLWKARSKP</sequence>
<dbReference type="InterPro" id="IPR036390">
    <property type="entry name" value="WH_DNA-bd_sf"/>
</dbReference>